<evidence type="ECO:0000313" key="7">
    <source>
        <dbReference type="EMBL" id="GAX21150.1"/>
    </source>
</evidence>
<evidence type="ECO:0000313" key="8">
    <source>
        <dbReference type="Proteomes" id="UP000198406"/>
    </source>
</evidence>
<evidence type="ECO:0000259" key="6">
    <source>
        <dbReference type="PROSITE" id="PS51158"/>
    </source>
</evidence>
<evidence type="ECO:0000256" key="1">
    <source>
        <dbReference type="ARBA" id="ARBA00022527"/>
    </source>
</evidence>
<protein>
    <submittedName>
        <fullName evidence="7">Transient receptor potential cation channel subfamily M member 7</fullName>
        <ecNumber evidence="7">2.7.11.1</ecNumber>
    </submittedName>
</protein>
<dbReference type="PANTHER" id="PTHR45992:SF11">
    <property type="entry name" value="ALPHA-TYPE PROTEIN KINASE DOMAIN-CONTAINING PROTEIN"/>
    <property type="match status" value="1"/>
</dbReference>
<evidence type="ECO:0000256" key="3">
    <source>
        <dbReference type="ARBA" id="ARBA00022741"/>
    </source>
</evidence>
<dbReference type="InterPro" id="IPR004166">
    <property type="entry name" value="a-kinase_dom"/>
</dbReference>
<accession>A0A1Z5K4G9</accession>
<dbReference type="GO" id="GO:0004674">
    <property type="term" value="F:protein serine/threonine kinase activity"/>
    <property type="evidence" value="ECO:0007669"/>
    <property type="project" value="UniProtKB-KW"/>
</dbReference>
<keyword evidence="2 7" id="KW-0808">Transferase</keyword>
<keyword evidence="5" id="KW-0067">ATP-binding</keyword>
<keyword evidence="7" id="KW-0675">Receptor</keyword>
<keyword evidence="8" id="KW-1185">Reference proteome</keyword>
<dbReference type="Proteomes" id="UP000198406">
    <property type="component" value="Unassembled WGS sequence"/>
</dbReference>
<dbReference type="Gene3D" id="3.20.200.10">
    <property type="entry name" value="MHCK/EF2 kinase"/>
    <property type="match status" value="1"/>
</dbReference>
<dbReference type="PANTHER" id="PTHR45992">
    <property type="entry name" value="EUKARYOTIC ELONGATION FACTOR 2 KINASE-RELATED"/>
    <property type="match status" value="1"/>
</dbReference>
<evidence type="ECO:0000256" key="2">
    <source>
        <dbReference type="ARBA" id="ARBA00022679"/>
    </source>
</evidence>
<name>A0A1Z5K4G9_FISSO</name>
<dbReference type="AlphaFoldDB" id="A0A1Z5K4G9"/>
<feature type="domain" description="Alpha-type protein kinase" evidence="6">
    <location>
        <begin position="53"/>
        <end position="270"/>
    </location>
</feature>
<gene>
    <name evidence="7" type="ORF">FisN_23Hu165</name>
</gene>
<evidence type="ECO:0000256" key="5">
    <source>
        <dbReference type="ARBA" id="ARBA00022840"/>
    </source>
</evidence>
<reference evidence="7 8" key="1">
    <citation type="journal article" date="2015" name="Plant Cell">
        <title>Oil accumulation by the oleaginous diatom Fistulifera solaris as revealed by the genome and transcriptome.</title>
        <authorList>
            <person name="Tanaka T."/>
            <person name="Maeda Y."/>
            <person name="Veluchamy A."/>
            <person name="Tanaka M."/>
            <person name="Abida H."/>
            <person name="Marechal E."/>
            <person name="Bowler C."/>
            <person name="Muto M."/>
            <person name="Sunaga Y."/>
            <person name="Tanaka M."/>
            <person name="Yoshino T."/>
            <person name="Taniguchi T."/>
            <person name="Fukuda Y."/>
            <person name="Nemoto M."/>
            <person name="Matsumoto M."/>
            <person name="Wong P.S."/>
            <person name="Aburatani S."/>
            <person name="Fujibuchi W."/>
        </authorList>
    </citation>
    <scope>NUCLEOTIDE SEQUENCE [LARGE SCALE GENOMIC DNA]</scope>
    <source>
        <strain evidence="7 8">JPCC DA0580</strain>
    </source>
</reference>
<dbReference type="SUPFAM" id="SSF56112">
    <property type="entry name" value="Protein kinase-like (PK-like)"/>
    <property type="match status" value="1"/>
</dbReference>
<dbReference type="InterPro" id="IPR011009">
    <property type="entry name" value="Kinase-like_dom_sf"/>
</dbReference>
<dbReference type="EC" id="2.7.11.1" evidence="7"/>
<dbReference type="PROSITE" id="PS51158">
    <property type="entry name" value="ALPHA_KINASE"/>
    <property type="match status" value="1"/>
</dbReference>
<comment type="caution">
    <text evidence="7">The sequence shown here is derived from an EMBL/GenBank/DDBJ whole genome shotgun (WGS) entry which is preliminary data.</text>
</comment>
<dbReference type="EMBL" id="BDSP01000155">
    <property type="protein sequence ID" value="GAX21150.1"/>
    <property type="molecule type" value="Genomic_DNA"/>
</dbReference>
<proteinExistence type="predicted"/>
<dbReference type="OrthoDB" id="301415at2759"/>
<dbReference type="CDD" id="cd17509">
    <property type="entry name" value="Alpha_kinase"/>
    <property type="match status" value="1"/>
</dbReference>
<keyword evidence="1" id="KW-0723">Serine/threonine-protein kinase</keyword>
<dbReference type="InParanoid" id="A0A1Z5K4G9"/>
<keyword evidence="4" id="KW-0418">Kinase</keyword>
<evidence type="ECO:0000256" key="4">
    <source>
        <dbReference type="ARBA" id="ARBA00022777"/>
    </source>
</evidence>
<sequence>MTDRNCGTIADAETASQCDRDGTFTCNRWLTKTSFSEYQWEKGIGGCICDSCTGDANQTSRRNNANSATFLNQDLDKPFAEGAFRWVAKGTYTDGQRRGEACVCKWFKTGHVMETHFYDSDLKTSNEAIRLITKWNDAKLIDRTIKVNLPEVWVFSKKSGEWAGKKVLQEPFIENYQKFNSNSGWADDSFPWARVMQALSHFSYHMSGGITLLCDLQGGVYKNGVVLTDPVILSTTREYGPTDLGSQGISSFFSSHVCNEYCRKEWRRPRDQNRYFKKTARTSMEHHVPIRPSRPHMSMGPIYE</sequence>
<dbReference type="InterPro" id="IPR051852">
    <property type="entry name" value="Alpha-type_PK"/>
</dbReference>
<organism evidence="7 8">
    <name type="scientific">Fistulifera solaris</name>
    <name type="common">Oleaginous diatom</name>
    <dbReference type="NCBI Taxonomy" id="1519565"/>
    <lineage>
        <taxon>Eukaryota</taxon>
        <taxon>Sar</taxon>
        <taxon>Stramenopiles</taxon>
        <taxon>Ochrophyta</taxon>
        <taxon>Bacillariophyta</taxon>
        <taxon>Bacillariophyceae</taxon>
        <taxon>Bacillariophycidae</taxon>
        <taxon>Naviculales</taxon>
        <taxon>Naviculaceae</taxon>
        <taxon>Fistulifera</taxon>
    </lineage>
</organism>
<dbReference type="SMART" id="SM00811">
    <property type="entry name" value="Alpha_kinase"/>
    <property type="match status" value="1"/>
</dbReference>
<dbReference type="GO" id="GO:0005524">
    <property type="term" value="F:ATP binding"/>
    <property type="evidence" value="ECO:0007669"/>
    <property type="project" value="UniProtKB-KW"/>
</dbReference>
<keyword evidence="3" id="KW-0547">Nucleotide-binding</keyword>
<dbReference type="Pfam" id="PF02816">
    <property type="entry name" value="Alpha_kinase"/>
    <property type="match status" value="1"/>
</dbReference>